<comment type="caution">
    <text evidence="14">The sequence shown here is derived from an EMBL/GenBank/DDBJ whole genome shotgun (WGS) entry which is preliminary data.</text>
</comment>
<dbReference type="Proteomes" id="UP000294914">
    <property type="component" value="Unassembled WGS sequence"/>
</dbReference>
<dbReference type="Pfam" id="PF01127">
    <property type="entry name" value="Sdh_cyt"/>
    <property type="match status" value="1"/>
</dbReference>
<dbReference type="GO" id="GO:0046872">
    <property type="term" value="F:metal ion binding"/>
    <property type="evidence" value="ECO:0007669"/>
    <property type="project" value="UniProtKB-KW"/>
</dbReference>
<comment type="function">
    <text evidence="1">Membrane-anchoring subunit of succinate dehydrogenase (SDH).</text>
</comment>
<dbReference type="EMBL" id="SOQX01000002">
    <property type="protein sequence ID" value="TDY02999.1"/>
    <property type="molecule type" value="Genomic_DNA"/>
</dbReference>
<dbReference type="GO" id="GO:0006099">
    <property type="term" value="P:tricarboxylic acid cycle"/>
    <property type="evidence" value="ECO:0007669"/>
    <property type="project" value="InterPro"/>
</dbReference>
<accession>A0A4R8IYT3</accession>
<reference evidence="14 15" key="1">
    <citation type="submission" date="2019-03" db="EMBL/GenBank/DDBJ databases">
        <title>Genomic Encyclopedia of Type Strains, Phase IV (KMG-IV): sequencing the most valuable type-strain genomes for metagenomic binning, comparative biology and taxonomic classification.</title>
        <authorList>
            <person name="Goeker M."/>
        </authorList>
    </citation>
    <scope>NUCLEOTIDE SEQUENCE [LARGE SCALE GENOMIC DNA]</scope>
    <source>
        <strain evidence="14 15">DSM 16326</strain>
    </source>
</reference>
<evidence type="ECO:0000313" key="14">
    <source>
        <dbReference type="EMBL" id="TDY02999.1"/>
    </source>
</evidence>
<keyword evidence="10 13" id="KW-0472">Membrane</keyword>
<evidence type="ECO:0000256" key="2">
    <source>
        <dbReference type="ARBA" id="ARBA00004370"/>
    </source>
</evidence>
<dbReference type="GO" id="GO:0009055">
    <property type="term" value="F:electron transfer activity"/>
    <property type="evidence" value="ECO:0007669"/>
    <property type="project" value="InterPro"/>
</dbReference>
<evidence type="ECO:0000256" key="1">
    <source>
        <dbReference type="ARBA" id="ARBA00004050"/>
    </source>
</evidence>
<feature type="binding site" description="axial binding residue" evidence="12">
    <location>
        <position position="82"/>
    </location>
    <ligand>
        <name>heme</name>
        <dbReference type="ChEBI" id="CHEBI:30413"/>
        <note>ligand shared with second transmembrane subunit</note>
    </ligand>
    <ligandPart>
        <name>Fe</name>
        <dbReference type="ChEBI" id="CHEBI:18248"/>
    </ligandPart>
</feature>
<evidence type="ECO:0000256" key="3">
    <source>
        <dbReference type="ARBA" id="ARBA00007244"/>
    </source>
</evidence>
<proteinExistence type="inferred from homology"/>
<dbReference type="PANTHER" id="PTHR10978:SF5">
    <property type="entry name" value="SUCCINATE DEHYDROGENASE CYTOCHROME B560 SUBUNIT, MITOCHONDRIAL"/>
    <property type="match status" value="1"/>
</dbReference>
<keyword evidence="9 12" id="KW-0408">Iron</keyword>
<comment type="cofactor">
    <cofactor evidence="12">
        <name>heme</name>
        <dbReference type="ChEBI" id="CHEBI:30413"/>
    </cofactor>
    <text evidence="12">The heme is bound between the two transmembrane subunits.</text>
</comment>
<evidence type="ECO:0000256" key="13">
    <source>
        <dbReference type="SAM" id="Phobius"/>
    </source>
</evidence>
<gene>
    <name evidence="14" type="ORF">EDC23_1383</name>
</gene>
<dbReference type="RefSeq" id="WP_134082359.1">
    <property type="nucleotide sequence ID" value="NZ_SOQX01000002.1"/>
</dbReference>
<name>A0A4R8IYT3_9GAMM</name>
<sequence length="127" mass="13989">MTTKNVRPKFLNLFRIHLPVTGVVSFAHRVSGAVLVLSLPVVVFLFALSLHSEQGFERVSEILQCGWVRLLSLLVLWALFSHLFSGVRFLLLDLDIGMRLAAARASAWLVLALAALVLIALLMGVLL</sequence>
<dbReference type="PANTHER" id="PTHR10978">
    <property type="entry name" value="SUCCINATE DEHYDROGENASE CYTOCHROME B560 SUBUNIT"/>
    <property type="match status" value="1"/>
</dbReference>
<dbReference type="AlphaFoldDB" id="A0A4R8IYT3"/>
<evidence type="ECO:0000256" key="7">
    <source>
        <dbReference type="ARBA" id="ARBA00022723"/>
    </source>
</evidence>
<comment type="subunit">
    <text evidence="11">Part of an enzyme complex containing four subunits: a flavoprotein, an iron-sulfur protein, plus two membrane-anchoring proteins, SdhC and SdhD. The complex can form homotrimers.</text>
</comment>
<evidence type="ECO:0000256" key="6">
    <source>
        <dbReference type="ARBA" id="ARBA00022692"/>
    </source>
</evidence>
<comment type="subcellular location">
    <subcellularLocation>
        <location evidence="2">Membrane</location>
    </subcellularLocation>
</comment>
<evidence type="ECO:0000256" key="5">
    <source>
        <dbReference type="ARBA" id="ARBA00022617"/>
    </source>
</evidence>
<evidence type="ECO:0000256" key="8">
    <source>
        <dbReference type="ARBA" id="ARBA00022989"/>
    </source>
</evidence>
<feature type="transmembrane region" description="Helical" evidence="13">
    <location>
        <begin position="105"/>
        <end position="126"/>
    </location>
</feature>
<evidence type="ECO:0000256" key="9">
    <source>
        <dbReference type="ARBA" id="ARBA00023004"/>
    </source>
</evidence>
<dbReference type="InterPro" id="IPR000701">
    <property type="entry name" value="SuccDH_FuR_B_TM-su"/>
</dbReference>
<protein>
    <recommendedName>
        <fullName evidence="4">Succinate dehydrogenase cytochrome b556 subunit</fullName>
    </recommendedName>
</protein>
<feature type="transmembrane region" description="Helical" evidence="13">
    <location>
        <begin position="30"/>
        <end position="50"/>
    </location>
</feature>
<keyword evidence="7 12" id="KW-0479">Metal-binding</keyword>
<evidence type="ECO:0000256" key="10">
    <source>
        <dbReference type="ARBA" id="ARBA00023136"/>
    </source>
</evidence>
<evidence type="ECO:0000313" key="15">
    <source>
        <dbReference type="Proteomes" id="UP000294914"/>
    </source>
</evidence>
<dbReference type="InterPro" id="IPR034804">
    <property type="entry name" value="SQR/QFR_C/D"/>
</dbReference>
<dbReference type="GO" id="GO:0005886">
    <property type="term" value="C:plasma membrane"/>
    <property type="evidence" value="ECO:0007669"/>
    <property type="project" value="TreeGrafter"/>
</dbReference>
<keyword evidence="6 13" id="KW-0812">Transmembrane</keyword>
<dbReference type="SUPFAM" id="SSF81343">
    <property type="entry name" value="Fumarate reductase respiratory complex transmembrane subunits"/>
    <property type="match status" value="1"/>
</dbReference>
<evidence type="ECO:0000256" key="12">
    <source>
        <dbReference type="PIRSR" id="PIRSR000178-1"/>
    </source>
</evidence>
<keyword evidence="8 13" id="KW-1133">Transmembrane helix</keyword>
<keyword evidence="5 12" id="KW-0349">Heme</keyword>
<comment type="similarity">
    <text evidence="3">Belongs to the cytochrome b560 family.</text>
</comment>
<organism evidence="14 15">
    <name type="scientific">Thiohalophilus thiocyanatoxydans</name>
    <dbReference type="NCBI Taxonomy" id="381308"/>
    <lineage>
        <taxon>Bacteria</taxon>
        <taxon>Pseudomonadati</taxon>
        <taxon>Pseudomonadota</taxon>
        <taxon>Gammaproteobacteria</taxon>
        <taxon>Thiohalomonadales</taxon>
        <taxon>Thiohalophilaceae</taxon>
        <taxon>Thiohalophilus</taxon>
    </lineage>
</organism>
<evidence type="ECO:0000256" key="11">
    <source>
        <dbReference type="ARBA" id="ARBA00025912"/>
    </source>
</evidence>
<keyword evidence="15" id="KW-1185">Reference proteome</keyword>
<feature type="transmembrane region" description="Helical" evidence="13">
    <location>
        <begin position="62"/>
        <end position="85"/>
    </location>
</feature>
<dbReference type="NCBIfam" id="TIGR02970">
    <property type="entry name" value="succ_dehyd_cytB"/>
    <property type="match status" value="1"/>
</dbReference>
<dbReference type="InterPro" id="IPR014314">
    <property type="entry name" value="Succ_DH_cytb556"/>
</dbReference>
<evidence type="ECO:0000256" key="4">
    <source>
        <dbReference type="ARBA" id="ARBA00020076"/>
    </source>
</evidence>
<dbReference type="PIRSF" id="PIRSF000178">
    <property type="entry name" value="SDH_cyt_b560"/>
    <property type="match status" value="1"/>
</dbReference>
<dbReference type="Gene3D" id="1.20.1300.10">
    <property type="entry name" value="Fumarate reductase/succinate dehydrogenase, transmembrane subunit"/>
    <property type="match status" value="1"/>
</dbReference>